<evidence type="ECO:0000313" key="1">
    <source>
        <dbReference type="EMBL" id="MCD1294689.1"/>
    </source>
</evidence>
<dbReference type="InterPro" id="IPR011008">
    <property type="entry name" value="Dimeric_a/b-barrel"/>
</dbReference>
<dbReference type="Gene3D" id="3.30.70.100">
    <property type="match status" value="1"/>
</dbReference>
<dbReference type="SUPFAM" id="SSF54909">
    <property type="entry name" value="Dimeric alpha+beta barrel"/>
    <property type="match status" value="1"/>
</dbReference>
<dbReference type="Proteomes" id="UP001320159">
    <property type="component" value="Unassembled WGS sequence"/>
</dbReference>
<accession>A0AAP2W6X4</accession>
<keyword evidence="2" id="KW-1185">Reference proteome</keyword>
<dbReference type="RefSeq" id="WP_230741521.1">
    <property type="nucleotide sequence ID" value="NZ_PGCK01000004.1"/>
</dbReference>
<reference evidence="1 2" key="1">
    <citation type="submission" date="2017-11" db="EMBL/GenBank/DDBJ databases">
        <title>Isolation and Characterization of Family Methanocellaceae Species from Potential Methane Hydrate Area Offshore Southwestern Taiwan.</title>
        <authorList>
            <person name="Zhang W.-L."/>
            <person name="Chen W.-C."/>
            <person name="Lai M.-C."/>
            <person name="Chen S.-C."/>
        </authorList>
    </citation>
    <scope>NUCLEOTIDE SEQUENCE [LARGE SCALE GENOMIC DNA]</scope>
    <source>
        <strain evidence="1 2">CWC-04</strain>
    </source>
</reference>
<proteinExistence type="predicted"/>
<comment type="caution">
    <text evidence="1">The sequence shown here is derived from an EMBL/GenBank/DDBJ whole genome shotgun (WGS) entry which is preliminary data.</text>
</comment>
<dbReference type="AlphaFoldDB" id="A0AAP2W6X4"/>
<evidence type="ECO:0000313" key="2">
    <source>
        <dbReference type="Proteomes" id="UP001320159"/>
    </source>
</evidence>
<organism evidence="1 2">
    <name type="scientific">Methanooceanicella nereidis</name>
    <dbReference type="NCBI Taxonomy" id="2052831"/>
    <lineage>
        <taxon>Archaea</taxon>
        <taxon>Methanobacteriati</taxon>
        <taxon>Methanobacteriota</taxon>
        <taxon>Stenosarchaea group</taxon>
        <taxon>Methanomicrobia</taxon>
        <taxon>Methanocellales</taxon>
        <taxon>Methanocellaceae</taxon>
        <taxon>Methanooceanicella</taxon>
    </lineage>
</organism>
<dbReference type="EMBL" id="PGCK01000004">
    <property type="protein sequence ID" value="MCD1294689.1"/>
    <property type="molecule type" value="Genomic_DNA"/>
</dbReference>
<protein>
    <submittedName>
        <fullName evidence="1">Uncharacterized protein</fullName>
    </submittedName>
</protein>
<gene>
    <name evidence="1" type="ORF">CUJ83_06705</name>
</gene>
<sequence length="147" mass="16753">MSLNPFVSAVIAFIYALKGRLHFPKERIGDTVVMDDGVRFTIFRQVIVDPEKSRSRSPGATFIVRFHVAGMKPEQNKKFSWIPMFFILGLPGFRSKLWTLDESTGDFQGIYEWDTVKDAENYAGSFAMRFMTGRSTPGSVSYRIIPK</sequence>
<name>A0AAP2W6X4_9EURY</name>